<protein>
    <submittedName>
        <fullName evidence="4">AGAP005326-PA-like protein</fullName>
    </submittedName>
</protein>
<evidence type="ECO:0000256" key="1">
    <source>
        <dbReference type="ARBA" id="ARBA00022737"/>
    </source>
</evidence>
<dbReference type="PANTHER" id="PTHR24198">
    <property type="entry name" value="ANKYRIN REPEAT AND PROTEIN KINASE DOMAIN-CONTAINING PROTEIN"/>
    <property type="match status" value="1"/>
</dbReference>
<feature type="repeat" description="ANK" evidence="3">
    <location>
        <begin position="522"/>
        <end position="554"/>
    </location>
</feature>
<dbReference type="EMBL" id="KE524214">
    <property type="protein sequence ID" value="KFB35089.1"/>
    <property type="molecule type" value="Genomic_DNA"/>
</dbReference>
<keyword evidence="2 3" id="KW-0040">ANK repeat</keyword>
<dbReference type="EnsemblMetazoa" id="ASIC000958-RA">
    <property type="protein sequence ID" value="ASIC000958-PA"/>
    <property type="gene ID" value="ASIC000958"/>
</dbReference>
<evidence type="ECO:0000313" key="5">
    <source>
        <dbReference type="EnsemblMetazoa" id="ASIC000958-PA"/>
    </source>
</evidence>
<dbReference type="SUPFAM" id="SSF48403">
    <property type="entry name" value="Ankyrin repeat"/>
    <property type="match status" value="2"/>
</dbReference>
<evidence type="ECO:0000313" key="4">
    <source>
        <dbReference type="EMBL" id="KFB35089.1"/>
    </source>
</evidence>
<accession>A0A084VAU5</accession>
<keyword evidence="6" id="KW-1185">Reference proteome</keyword>
<dbReference type="Gene3D" id="1.25.40.20">
    <property type="entry name" value="Ankyrin repeat-containing domain"/>
    <property type="match status" value="4"/>
</dbReference>
<dbReference type="PROSITE" id="PS50297">
    <property type="entry name" value="ANK_REP_REGION"/>
    <property type="match status" value="3"/>
</dbReference>
<organism evidence="4">
    <name type="scientific">Anopheles sinensis</name>
    <name type="common">Mosquito</name>
    <dbReference type="NCBI Taxonomy" id="74873"/>
    <lineage>
        <taxon>Eukaryota</taxon>
        <taxon>Metazoa</taxon>
        <taxon>Ecdysozoa</taxon>
        <taxon>Arthropoda</taxon>
        <taxon>Hexapoda</taxon>
        <taxon>Insecta</taxon>
        <taxon>Pterygota</taxon>
        <taxon>Neoptera</taxon>
        <taxon>Endopterygota</taxon>
        <taxon>Diptera</taxon>
        <taxon>Nematocera</taxon>
        <taxon>Culicoidea</taxon>
        <taxon>Culicidae</taxon>
        <taxon>Anophelinae</taxon>
        <taxon>Anopheles</taxon>
    </lineage>
</organism>
<dbReference type="InterPro" id="IPR036770">
    <property type="entry name" value="Ankyrin_rpt-contain_sf"/>
</dbReference>
<proteinExistence type="predicted"/>
<dbReference type="VEuPathDB" id="VectorBase:ASIS016166"/>
<reference evidence="5" key="2">
    <citation type="submission" date="2020-05" db="UniProtKB">
        <authorList>
            <consortium name="EnsemblMetazoa"/>
        </authorList>
    </citation>
    <scope>IDENTIFICATION</scope>
</reference>
<feature type="repeat" description="ANK" evidence="3">
    <location>
        <begin position="842"/>
        <end position="874"/>
    </location>
</feature>
<keyword evidence="1" id="KW-0677">Repeat</keyword>
<sequence>MNRSKYKPEYFRAFPLHHAAAKCYVVEVQRQLDADTNPYKPTEEGLTALHAAVANNSVAVVDVLLKRYADDLSIARETIQHRFLWKPELVEWKNRPILIAWSETECQAALALATSCPAGIPLNVQIFVLLRQPQEGHRFVALDVCNRSKRVETLRFIRDLLPNGVLSLDRSDLRVNVVNYLHMACSYSKKEIIAKLIRNGASLSVPSGEQQSFPYMAACEAFRKDIAIFLATNYLHHFDPGACDRQDYNALHKMLQRNQKAMAEEIVQHMLKYRMSKYRETMSQAITNIFRFDSKEYSYITVWTFASSVPMRDLCSKYVLQGEFDLRTKIESSSLLGIFITRGIALDYCLQKIEEDLDLLRLEGSHNRENVLHKLIRCKRLTFVKDLYEKHGPLMKEIFETEDPENKPAFELLRILVQNMDEYGLVFALENHRDYYVRHMDYLINATFKQSCLKKTAHIKLSEIMAKIIPEALVKLDEIKNTPDSQQNDFYDMMRDLRESFRITIPHLEATGQRLEDYLDGDGRTFLHTAVSWSEKDLVEKLLARNFDVMKKDANGCLPIHLARNESIFEMLLAKNESAQLECVNETGYNLLHVSCGNGLRGSALEKLLEHGMDVNEPTPDGNLPLSLASCCGTVRFLLNHGARVELLNEQFFCERLPKMQYCGLWELLPHIFQKDWFKSYAHLLLPSMVGRLNRDFFYCDHERHLERHEDIRRMLFDSLFEHSKEEASKLFWRVCQNAIVCCARWFLEYNYDLDYDYRCTDDWDRSTPLLGLLSYMELPNDDIVEKLLQKPIDVNATNDRKRNALIILADRYRWAKYYGHSLETFRLLLKRGAKLDEQDESGNTALHYAFQEEQWELVEFLIESGANTTVKNESNKLPGEMGPAFNRCLFSFIR</sequence>
<dbReference type="STRING" id="74873.A0A084VAU5"/>
<dbReference type="SMART" id="SM00248">
    <property type="entry name" value="ANK"/>
    <property type="match status" value="9"/>
</dbReference>
<dbReference type="VEuPathDB" id="VectorBase:ASIC000958"/>
<name>A0A084VAU5_ANOSI</name>
<evidence type="ECO:0000256" key="3">
    <source>
        <dbReference type="PROSITE-ProRule" id="PRU00023"/>
    </source>
</evidence>
<dbReference type="Pfam" id="PF13637">
    <property type="entry name" value="Ank_4"/>
    <property type="match status" value="1"/>
</dbReference>
<dbReference type="PROSITE" id="PS50088">
    <property type="entry name" value="ANK_REPEAT"/>
    <property type="match status" value="3"/>
</dbReference>
<gene>
    <name evidence="4" type="ORF">ZHAS_00000958</name>
</gene>
<dbReference type="OrthoDB" id="439236at2759"/>
<dbReference type="Proteomes" id="UP000030765">
    <property type="component" value="Unassembled WGS sequence"/>
</dbReference>
<dbReference type="EMBL" id="ATLV01004461">
    <property type="status" value="NOT_ANNOTATED_CDS"/>
    <property type="molecule type" value="Genomic_DNA"/>
</dbReference>
<dbReference type="OMA" id="TIQHQFL"/>
<evidence type="ECO:0000256" key="2">
    <source>
        <dbReference type="ARBA" id="ARBA00023043"/>
    </source>
</evidence>
<dbReference type="AlphaFoldDB" id="A0A084VAU5"/>
<reference evidence="4 6" key="1">
    <citation type="journal article" date="2014" name="BMC Genomics">
        <title>Genome sequence of Anopheles sinensis provides insight into genetics basis of mosquito competence for malaria parasites.</title>
        <authorList>
            <person name="Zhou D."/>
            <person name="Zhang D."/>
            <person name="Ding G."/>
            <person name="Shi L."/>
            <person name="Hou Q."/>
            <person name="Ye Y."/>
            <person name="Xu Y."/>
            <person name="Zhou H."/>
            <person name="Xiong C."/>
            <person name="Li S."/>
            <person name="Yu J."/>
            <person name="Hong S."/>
            <person name="Yu X."/>
            <person name="Zou P."/>
            <person name="Chen C."/>
            <person name="Chang X."/>
            <person name="Wang W."/>
            <person name="Lv Y."/>
            <person name="Sun Y."/>
            <person name="Ma L."/>
            <person name="Shen B."/>
            <person name="Zhu C."/>
        </authorList>
    </citation>
    <scope>NUCLEOTIDE SEQUENCE [LARGE SCALE GENOMIC DNA]</scope>
</reference>
<feature type="repeat" description="ANK" evidence="3">
    <location>
        <begin position="44"/>
        <end position="70"/>
    </location>
</feature>
<evidence type="ECO:0000313" key="6">
    <source>
        <dbReference type="Proteomes" id="UP000030765"/>
    </source>
</evidence>
<dbReference type="Pfam" id="PF12796">
    <property type="entry name" value="Ank_2"/>
    <property type="match status" value="2"/>
</dbReference>
<dbReference type="PANTHER" id="PTHR24198:SF165">
    <property type="entry name" value="ANKYRIN REPEAT-CONTAINING PROTEIN-RELATED"/>
    <property type="match status" value="1"/>
</dbReference>
<dbReference type="InterPro" id="IPR002110">
    <property type="entry name" value="Ankyrin_rpt"/>
</dbReference>